<dbReference type="PANTHER" id="PTHR11434:SF0">
    <property type="entry name" value="NADH-UBIQUINONE OXIDOREDUCTASE CHAIN 4L"/>
    <property type="match status" value="1"/>
</dbReference>
<keyword evidence="17" id="KW-0999">Mitochondrion inner membrane</keyword>
<comment type="function">
    <text evidence="15">Core subunit of the mitochondrial membrane respiratory chain NADH dehydrogenase (Complex I) which catalyzes electron transfer from NADH through the respiratory chain, using ubiquinone as an electron acceptor. Part of the enzyme membrane arm which is embedded in the lipid bilayer and involved in proton translocation.</text>
</comment>
<keyword evidence="8 17" id="KW-1278">Translocase</keyword>
<evidence type="ECO:0000256" key="12">
    <source>
        <dbReference type="ARBA" id="ARBA00023075"/>
    </source>
</evidence>
<dbReference type="GeneID" id="13826018"/>
<feature type="transmembrane region" description="Helical" evidence="17">
    <location>
        <begin position="26"/>
        <end position="49"/>
    </location>
</feature>
<evidence type="ECO:0000256" key="9">
    <source>
        <dbReference type="ARBA" id="ARBA00022982"/>
    </source>
</evidence>
<keyword evidence="10 17" id="KW-1133">Transmembrane helix</keyword>
<dbReference type="GO" id="GO:0042773">
    <property type="term" value="P:ATP synthesis coupled electron transport"/>
    <property type="evidence" value="ECO:0007669"/>
    <property type="project" value="UniProtKB-UniRule"/>
</dbReference>
<dbReference type="RefSeq" id="YP_006884105.1">
    <property type="nucleotide sequence ID" value="NC_018822.1"/>
</dbReference>
<dbReference type="AlphaFoldDB" id="K4HRJ1"/>
<dbReference type="InterPro" id="IPR039428">
    <property type="entry name" value="NUOK/Mnh_C1-like"/>
</dbReference>
<evidence type="ECO:0000256" key="13">
    <source>
        <dbReference type="ARBA" id="ARBA00023128"/>
    </source>
</evidence>
<dbReference type="Pfam" id="PF00420">
    <property type="entry name" value="Oxidored_q2"/>
    <property type="match status" value="1"/>
</dbReference>
<evidence type="ECO:0000256" key="7">
    <source>
        <dbReference type="ARBA" id="ARBA00022692"/>
    </source>
</evidence>
<dbReference type="GO" id="GO:0016651">
    <property type="term" value="F:oxidoreductase activity, acting on NAD(P)H"/>
    <property type="evidence" value="ECO:0007669"/>
    <property type="project" value="InterPro"/>
</dbReference>
<reference evidence="18" key="1">
    <citation type="submission" date="2012-09" db="EMBL/GenBank/DDBJ databases">
        <authorList>
            <consortium name="Coelacanth Genome Project"/>
            <person name="Amemiya C.T."/>
            <person name="Alfoldi J."/>
        </authorList>
    </citation>
    <scope>NUCLEOTIDE SEQUENCE</scope>
</reference>
<accession>K4HRJ1</accession>
<dbReference type="InterPro" id="IPR001133">
    <property type="entry name" value="NADH_UbQ_OxRdtase_chain4L/K"/>
</dbReference>
<dbReference type="EMBL" id="JX568887">
    <property type="protein sequence ID" value="AFU52763.1"/>
    <property type="molecule type" value="Genomic_DNA"/>
</dbReference>
<keyword evidence="9 17" id="KW-0249">Electron transport</keyword>
<dbReference type="GO" id="GO:0030964">
    <property type="term" value="C:NADH dehydrogenase complex"/>
    <property type="evidence" value="ECO:0007669"/>
    <property type="project" value="TreeGrafter"/>
</dbReference>
<dbReference type="OrthoDB" id="6146597at2759"/>
<comment type="catalytic activity">
    <reaction evidence="16">
        <text>a ubiquinone + NADH + 5 H(+)(in) = a ubiquinol + NAD(+) + 4 H(+)(out)</text>
        <dbReference type="Rhea" id="RHEA:29091"/>
        <dbReference type="Rhea" id="RHEA-COMP:9565"/>
        <dbReference type="Rhea" id="RHEA-COMP:9566"/>
        <dbReference type="ChEBI" id="CHEBI:15378"/>
        <dbReference type="ChEBI" id="CHEBI:16389"/>
        <dbReference type="ChEBI" id="CHEBI:17976"/>
        <dbReference type="ChEBI" id="CHEBI:57540"/>
        <dbReference type="ChEBI" id="CHEBI:57945"/>
        <dbReference type="EC" id="7.1.1.2"/>
    </reaction>
    <physiologicalReaction direction="left-to-right" evidence="16">
        <dbReference type="Rhea" id="RHEA:29092"/>
    </physiologicalReaction>
</comment>
<keyword evidence="11 17" id="KW-0520">NAD</keyword>
<dbReference type="GO" id="GO:0005743">
    <property type="term" value="C:mitochondrial inner membrane"/>
    <property type="evidence" value="ECO:0007669"/>
    <property type="project" value="UniProtKB-SubCell"/>
</dbReference>
<keyword evidence="6 17" id="KW-0679">Respiratory chain</keyword>
<keyword evidence="13 17" id="KW-0496">Mitochondrion</keyword>
<evidence type="ECO:0000256" key="8">
    <source>
        <dbReference type="ARBA" id="ARBA00022967"/>
    </source>
</evidence>
<evidence type="ECO:0000256" key="5">
    <source>
        <dbReference type="ARBA" id="ARBA00022448"/>
    </source>
</evidence>
<evidence type="ECO:0000256" key="16">
    <source>
        <dbReference type="ARBA" id="ARBA00048769"/>
    </source>
</evidence>
<geneLocation type="mitochondrion" evidence="18"/>
<keyword evidence="12 17" id="KW-0830">Ubiquinone</keyword>
<keyword evidence="14 17" id="KW-0472">Membrane</keyword>
<comment type="subcellular location">
    <subcellularLocation>
        <location evidence="17">Mitochondrion inner membrane</location>
        <topology evidence="17">Multi-pass membrane protein</topology>
    </subcellularLocation>
    <subcellularLocation>
        <location evidence="1">Mitochondrion membrane</location>
        <topology evidence="1">Multi-pass membrane protein</topology>
    </subcellularLocation>
</comment>
<name>K4HRJ1_PROAN</name>
<dbReference type="CTD" id="4539"/>
<dbReference type="PANTHER" id="PTHR11434">
    <property type="entry name" value="NADH-UBIQUINONE OXIDOREDUCTASE SUBUNIT ND4L"/>
    <property type="match status" value="1"/>
</dbReference>
<evidence type="ECO:0000256" key="4">
    <source>
        <dbReference type="ARBA" id="ARBA00016612"/>
    </source>
</evidence>
<proteinExistence type="inferred from homology"/>
<gene>
    <name evidence="18" type="primary">ND4L</name>
</gene>
<comment type="similarity">
    <text evidence="2 17">Belongs to the complex I subunit 4L family.</text>
</comment>
<keyword evidence="7 17" id="KW-0812">Transmembrane</keyword>
<feature type="transmembrane region" description="Helical" evidence="17">
    <location>
        <begin position="61"/>
        <end position="82"/>
    </location>
</feature>
<evidence type="ECO:0000256" key="15">
    <source>
        <dbReference type="ARBA" id="ARBA00043911"/>
    </source>
</evidence>
<evidence type="ECO:0000256" key="10">
    <source>
        <dbReference type="ARBA" id="ARBA00022989"/>
    </source>
</evidence>
<dbReference type="GO" id="GO:0008137">
    <property type="term" value="F:NADH dehydrogenase (ubiquinone) activity"/>
    <property type="evidence" value="ECO:0007669"/>
    <property type="project" value="UniProtKB-EC"/>
</dbReference>
<evidence type="ECO:0000256" key="11">
    <source>
        <dbReference type="ARBA" id="ARBA00023027"/>
    </source>
</evidence>
<evidence type="ECO:0000313" key="18">
    <source>
        <dbReference type="EMBL" id="AFU52763.1"/>
    </source>
</evidence>
<evidence type="ECO:0000256" key="6">
    <source>
        <dbReference type="ARBA" id="ARBA00022660"/>
    </source>
</evidence>
<dbReference type="Gene3D" id="1.10.287.3510">
    <property type="match status" value="1"/>
</dbReference>
<dbReference type="EC" id="7.1.1.2" evidence="3 17"/>
<evidence type="ECO:0000256" key="1">
    <source>
        <dbReference type="ARBA" id="ARBA00004225"/>
    </source>
</evidence>
<evidence type="ECO:0000256" key="17">
    <source>
        <dbReference type="RuleBase" id="RU004419"/>
    </source>
</evidence>
<keyword evidence="5 17" id="KW-0813">Transport</keyword>
<sequence>MTPTLFSIVSAFYSSLMGLALNRSHLILALLCLEGAMLSVFLMLSMWSAFQGPYSIAGTPLILLALAACEAGTGLALMVATARTHGADHLKSLNLLQC</sequence>
<organism evidence="18">
    <name type="scientific">Protopterus annectens</name>
    <name type="common">African lungfish</name>
    <dbReference type="NCBI Taxonomy" id="7888"/>
    <lineage>
        <taxon>Eukaryota</taxon>
        <taxon>Metazoa</taxon>
        <taxon>Chordata</taxon>
        <taxon>Craniata</taxon>
        <taxon>Vertebrata</taxon>
        <taxon>Euteleostomi</taxon>
        <taxon>Dipnomorpha</taxon>
        <taxon>Ceratodontiformes</taxon>
        <taxon>Lepidosirenoidei</taxon>
        <taxon>Protopteridae</taxon>
        <taxon>Protopterus</taxon>
    </lineage>
</organism>
<evidence type="ECO:0000256" key="2">
    <source>
        <dbReference type="ARBA" id="ARBA00010519"/>
    </source>
</evidence>
<evidence type="ECO:0000256" key="14">
    <source>
        <dbReference type="ARBA" id="ARBA00023136"/>
    </source>
</evidence>
<evidence type="ECO:0000256" key="3">
    <source>
        <dbReference type="ARBA" id="ARBA00012944"/>
    </source>
</evidence>
<protein>
    <recommendedName>
        <fullName evidence="4 17">NADH-ubiquinone oxidoreductase chain 4L</fullName>
        <ecNumber evidence="3 17">7.1.1.2</ecNumber>
    </recommendedName>
</protein>